<comment type="catalytic activity">
    <reaction evidence="8">
        <text>[GlcNAc-(1-&gt;4)-Mur2Ac(oyl-L-Ala-gamma-D-Glu-L-Lys-D-Ala-D-Ala)](n)-di-trans,octa-cis-undecaprenyl diphosphate + beta-D-GlcNAc-(1-&gt;4)-Mur2Ac(oyl-L-Ala-gamma-D-Glu-L-Lys-D-Ala-D-Ala)-di-trans,octa-cis-undecaprenyl diphosphate = [GlcNAc-(1-&gt;4)-Mur2Ac(oyl-L-Ala-gamma-D-Glu-L-Lys-D-Ala-D-Ala)](n+1)-di-trans,octa-cis-undecaprenyl diphosphate + di-trans,octa-cis-undecaprenyl diphosphate + H(+)</text>
        <dbReference type="Rhea" id="RHEA:23708"/>
        <dbReference type="Rhea" id="RHEA-COMP:9602"/>
        <dbReference type="Rhea" id="RHEA-COMP:9603"/>
        <dbReference type="ChEBI" id="CHEBI:15378"/>
        <dbReference type="ChEBI" id="CHEBI:58405"/>
        <dbReference type="ChEBI" id="CHEBI:60033"/>
        <dbReference type="ChEBI" id="CHEBI:78435"/>
        <dbReference type="EC" id="2.4.99.28"/>
    </reaction>
</comment>
<evidence type="ECO:0000256" key="7">
    <source>
        <dbReference type="ARBA" id="ARBA00034000"/>
    </source>
</evidence>
<keyword evidence="5" id="KW-0378">Hydrolase</keyword>
<keyword evidence="10" id="KW-0472">Membrane</keyword>
<dbReference type="InterPro" id="IPR001264">
    <property type="entry name" value="Glyco_trans_51"/>
</dbReference>
<sequence length="899" mass="97625">MTATGGTSPTGRPATIRTPATRPRSAPGSGARSGRTRTPRRAGPRRHRARRPVRRARPRRPARSALVRRAVRRCRPAAPAGRPSAVPAAPDAAARRSGQARPRQADAPGGPLPPPPGGPHTPSPGGPHTPPPGMRQGPPPPRRDPAEDPTVMLRPQPDRSLPEPALLTHREPDDEAAFYESGYDDDYDDGPATPGDAKLARRKKIWRRIRRTAYVGTALGIITPIIAFFITYQLVEVKDPASVAAEQNKVVTFLYADEKTEMTKVAEDGGNRIMLKHDEIPEHVRKAVYAAEDTTFESNAGFDLSGIARAVWNQVQGKAGGGSTITQQYIKISSGDDDQTLQRKWVEIVKAYKMSETYDKDEIVTAYLNTIYFGRGAYGVAAAAKAFFNTDISKITKSQAALLAGMIQAPGRANNEEYQQKRWGYVTKRMIELGWLTEAEKGEFPTPVKGEDTKTSLSGPRKGLPALAFEELEGKGYTEQEIKAKGYTVVMTIDPRAQQIAEKSVAEVMKGQPKNLHPALVAIDPQSGAVRAYYGGERGWEFDFAAALQQPGSSFKPFDLVALLKKGEGLGKMYDSTPKAFGEDGKFVRNASRPRCGTQCTVAEAMKESLNVVFSDMVYNDVKPTGVADAAKQAGIRTPIKDRSINIAIGGGDTLVSTLDMASSYATFAANGTYRAPHLVSKVLDSNGEIVYDAANHPDNLDKQAFDQDRDTNAKIARNVTESLLPIPDYSGIECAEQRLCAGKTGTHQYVNAQGEETEHNSKAWMVGYTPQISAAVSLTGDKKERRLIDKDGTIIYGSGVPGQIWKLFMDRYLAGKDKLDFGPYEPIGEVEYETETQTTEEPVTTTDATTTTTTEPTTTEPTDTTDPTETETTTKTRPGRPTETGDLTTEPGFPLPGG</sequence>
<comment type="caution">
    <text evidence="13">The sequence shown here is derived from an EMBL/GenBank/DDBJ whole genome shotgun (WGS) entry which is preliminary data.</text>
</comment>
<feature type="compositionally biased region" description="Pro residues" evidence="9">
    <location>
        <begin position="110"/>
        <end position="140"/>
    </location>
</feature>
<keyword evidence="14" id="KW-1185">Reference proteome</keyword>
<evidence type="ECO:0000256" key="4">
    <source>
        <dbReference type="ARBA" id="ARBA00022679"/>
    </source>
</evidence>
<dbReference type="Pfam" id="PF00905">
    <property type="entry name" value="Transpeptidase"/>
    <property type="match status" value="1"/>
</dbReference>
<gene>
    <name evidence="13" type="ORF">ACFQV2_38395</name>
</gene>
<evidence type="ECO:0000256" key="3">
    <source>
        <dbReference type="ARBA" id="ARBA00022676"/>
    </source>
</evidence>
<dbReference type="Proteomes" id="UP001596512">
    <property type="component" value="Unassembled WGS sequence"/>
</dbReference>
<evidence type="ECO:0000256" key="10">
    <source>
        <dbReference type="SAM" id="Phobius"/>
    </source>
</evidence>
<feature type="domain" description="Glycosyl transferase family 51" evidence="12">
    <location>
        <begin position="263"/>
        <end position="430"/>
    </location>
</feature>
<proteinExistence type="predicted"/>
<dbReference type="GO" id="GO:0016757">
    <property type="term" value="F:glycosyltransferase activity"/>
    <property type="evidence" value="ECO:0007669"/>
    <property type="project" value="UniProtKB-KW"/>
</dbReference>
<organism evidence="13 14">
    <name type="scientific">Actinokineospora soli</name>
    <dbReference type="NCBI Taxonomy" id="1048753"/>
    <lineage>
        <taxon>Bacteria</taxon>
        <taxon>Bacillati</taxon>
        <taxon>Actinomycetota</taxon>
        <taxon>Actinomycetes</taxon>
        <taxon>Pseudonocardiales</taxon>
        <taxon>Pseudonocardiaceae</taxon>
        <taxon>Actinokineospora</taxon>
    </lineage>
</organism>
<evidence type="ECO:0000259" key="11">
    <source>
        <dbReference type="Pfam" id="PF00905"/>
    </source>
</evidence>
<reference evidence="14" key="1">
    <citation type="journal article" date="2019" name="Int. J. Syst. Evol. Microbiol.">
        <title>The Global Catalogue of Microorganisms (GCM) 10K type strain sequencing project: providing services to taxonomists for standard genome sequencing and annotation.</title>
        <authorList>
            <consortium name="The Broad Institute Genomics Platform"/>
            <consortium name="The Broad Institute Genome Sequencing Center for Infectious Disease"/>
            <person name="Wu L."/>
            <person name="Ma J."/>
        </authorList>
    </citation>
    <scope>NUCLEOTIDE SEQUENCE [LARGE SCALE GENOMIC DNA]</scope>
    <source>
        <strain evidence="14">JCM 17695</strain>
    </source>
</reference>
<dbReference type="Pfam" id="PF00912">
    <property type="entry name" value="Transgly"/>
    <property type="match status" value="1"/>
</dbReference>
<dbReference type="InterPro" id="IPR050396">
    <property type="entry name" value="Glycosyltr_51/Transpeptidase"/>
</dbReference>
<dbReference type="Gene3D" id="3.40.710.10">
    <property type="entry name" value="DD-peptidase/beta-lactamase superfamily"/>
    <property type="match status" value="1"/>
</dbReference>
<dbReference type="SUPFAM" id="SSF53955">
    <property type="entry name" value="Lysozyme-like"/>
    <property type="match status" value="1"/>
</dbReference>
<dbReference type="InterPro" id="IPR036950">
    <property type="entry name" value="PBP_transglycosylase"/>
</dbReference>
<feature type="compositionally biased region" description="Low complexity" evidence="9">
    <location>
        <begin position="836"/>
        <end position="885"/>
    </location>
</feature>
<name>A0ABW2TYQ2_9PSEU</name>
<feature type="compositionally biased region" description="Low complexity" evidence="9">
    <location>
        <begin position="76"/>
        <end position="96"/>
    </location>
</feature>
<keyword evidence="10" id="KW-1133">Transmembrane helix</keyword>
<evidence type="ECO:0000256" key="2">
    <source>
        <dbReference type="ARBA" id="ARBA00022670"/>
    </source>
</evidence>
<dbReference type="InterPro" id="IPR012338">
    <property type="entry name" value="Beta-lactam/transpept-like"/>
</dbReference>
<evidence type="ECO:0000313" key="13">
    <source>
        <dbReference type="EMBL" id="MFC7618368.1"/>
    </source>
</evidence>
<dbReference type="PANTHER" id="PTHR32282">
    <property type="entry name" value="BINDING PROTEIN TRANSPEPTIDASE, PUTATIVE-RELATED"/>
    <property type="match status" value="1"/>
</dbReference>
<dbReference type="EMBL" id="JBHTEY010000004">
    <property type="protein sequence ID" value="MFC7618368.1"/>
    <property type="molecule type" value="Genomic_DNA"/>
</dbReference>
<evidence type="ECO:0000256" key="5">
    <source>
        <dbReference type="ARBA" id="ARBA00022801"/>
    </source>
</evidence>
<dbReference type="Gene3D" id="1.10.3810.10">
    <property type="entry name" value="Biosynthetic peptidoglycan transglycosylase-like"/>
    <property type="match status" value="1"/>
</dbReference>
<evidence type="ECO:0000256" key="6">
    <source>
        <dbReference type="ARBA" id="ARBA00023268"/>
    </source>
</evidence>
<feature type="compositionally biased region" description="Polar residues" evidence="9">
    <location>
        <begin position="1"/>
        <end position="10"/>
    </location>
</feature>
<feature type="compositionally biased region" description="Low complexity" evidence="9">
    <location>
        <begin position="22"/>
        <end position="33"/>
    </location>
</feature>
<feature type="domain" description="Penicillin-binding protein transpeptidase" evidence="11">
    <location>
        <begin position="520"/>
        <end position="772"/>
    </location>
</feature>
<keyword evidence="1" id="KW-0121">Carboxypeptidase</keyword>
<keyword evidence="2" id="KW-0645">Protease</keyword>
<keyword evidence="3 13" id="KW-0328">Glycosyltransferase</keyword>
<dbReference type="InterPro" id="IPR001460">
    <property type="entry name" value="PCN-bd_Tpept"/>
</dbReference>
<evidence type="ECO:0000259" key="12">
    <source>
        <dbReference type="Pfam" id="PF00912"/>
    </source>
</evidence>
<feature type="transmembrane region" description="Helical" evidence="10">
    <location>
        <begin position="212"/>
        <end position="235"/>
    </location>
</feature>
<evidence type="ECO:0000256" key="9">
    <source>
        <dbReference type="SAM" id="MobiDB-lite"/>
    </source>
</evidence>
<feature type="compositionally biased region" description="Basic residues" evidence="9">
    <location>
        <begin position="34"/>
        <end position="62"/>
    </location>
</feature>
<evidence type="ECO:0000256" key="8">
    <source>
        <dbReference type="ARBA" id="ARBA00049902"/>
    </source>
</evidence>
<keyword evidence="10" id="KW-0812">Transmembrane</keyword>
<dbReference type="SUPFAM" id="SSF56601">
    <property type="entry name" value="beta-lactamase/transpeptidase-like"/>
    <property type="match status" value="1"/>
</dbReference>
<dbReference type="EC" id="2.4.-.-" evidence="13"/>
<feature type="region of interest" description="Disordered" evidence="9">
    <location>
        <begin position="832"/>
        <end position="899"/>
    </location>
</feature>
<dbReference type="InterPro" id="IPR023346">
    <property type="entry name" value="Lysozyme-like_dom_sf"/>
</dbReference>
<feature type="region of interest" description="Disordered" evidence="9">
    <location>
        <begin position="1"/>
        <end position="173"/>
    </location>
</feature>
<comment type="catalytic activity">
    <reaction evidence="7">
        <text>Preferential cleavage: (Ac)2-L-Lys-D-Ala-|-D-Ala. Also transpeptidation of peptidyl-alanyl moieties that are N-acyl substituents of D-alanine.</text>
        <dbReference type="EC" id="3.4.16.4"/>
    </reaction>
</comment>
<protein>
    <submittedName>
        <fullName evidence="13">Transglycosylase domain-containing protein</fullName>
        <ecNumber evidence="13">2.4.-.-</ecNumber>
    </submittedName>
</protein>
<evidence type="ECO:0000256" key="1">
    <source>
        <dbReference type="ARBA" id="ARBA00022645"/>
    </source>
</evidence>
<keyword evidence="6" id="KW-0511">Multifunctional enzyme</keyword>
<evidence type="ECO:0000313" key="14">
    <source>
        <dbReference type="Proteomes" id="UP001596512"/>
    </source>
</evidence>
<accession>A0ABW2TYQ2</accession>
<keyword evidence="4 13" id="KW-0808">Transferase</keyword>
<dbReference type="PANTHER" id="PTHR32282:SF34">
    <property type="entry name" value="PENICILLIN-BINDING PROTEIN 1A"/>
    <property type="match status" value="1"/>
</dbReference>